<dbReference type="GO" id="GO:0071897">
    <property type="term" value="P:DNA biosynthetic process"/>
    <property type="evidence" value="ECO:0007669"/>
    <property type="project" value="UniProtKB-ARBA"/>
</dbReference>
<sequence length="333" mass="37835">MSNLRDKGASLDIGCKKFAAPETLTGEHALVEHIPDNNNMTCLRPSELEIECEPRHVVSKVVVSPKHLGWEKYILENQTNELLESNLEQNGLSKLEIENATQVSNPRRKEVEEKSISLTIEVAKIELEENLVDVEIRVPSFTKDDKEIMNLIKINVDEVTEALLKSEESAPLIQKIEKGMNNEGSDQEEAPIQLMAEQMFRTTIKLVKSKFVQDCVTYLGLVVKLERRSFAQLKVKTIKICSITRNKTQVKGLGVAGCDRQYISIFSCLVAPSTESLKRKSKKGDIKWISECRGSFRQWKKELFTNPVLCAPDFTKRFIFQPDLIFQHLISVT</sequence>
<dbReference type="PANTHER" id="PTHR33064:SF37">
    <property type="entry name" value="RIBONUCLEASE H"/>
    <property type="match status" value="1"/>
</dbReference>
<comment type="caution">
    <text evidence="1">The sequence shown here is derived from an EMBL/GenBank/DDBJ whole genome shotgun (WGS) entry which is preliminary data.</text>
</comment>
<dbReference type="Gene3D" id="3.30.70.270">
    <property type="match status" value="1"/>
</dbReference>
<dbReference type="PANTHER" id="PTHR33064">
    <property type="entry name" value="POL PROTEIN"/>
    <property type="match status" value="1"/>
</dbReference>
<proteinExistence type="predicted"/>
<dbReference type="InterPro" id="IPR043502">
    <property type="entry name" value="DNA/RNA_pol_sf"/>
</dbReference>
<evidence type="ECO:0000313" key="2">
    <source>
        <dbReference type="Proteomes" id="UP000887116"/>
    </source>
</evidence>
<gene>
    <name evidence="1" type="primary">pol_2953</name>
    <name evidence="1" type="ORF">TNCT_224231</name>
</gene>
<protein>
    <submittedName>
        <fullName evidence="1">Retrovirus-related Pol polyprotein from transposon 17.6</fullName>
    </submittedName>
</protein>
<keyword evidence="2" id="KW-1185">Reference proteome</keyword>
<accession>A0A8X6G666</accession>
<dbReference type="InterPro" id="IPR051320">
    <property type="entry name" value="Viral_Replic_Matur_Polypro"/>
</dbReference>
<evidence type="ECO:0000313" key="1">
    <source>
        <dbReference type="EMBL" id="GFQ75178.1"/>
    </source>
</evidence>
<reference evidence="1" key="1">
    <citation type="submission" date="2020-07" db="EMBL/GenBank/DDBJ databases">
        <title>Multicomponent nature underlies the extraordinary mechanical properties of spider dragline silk.</title>
        <authorList>
            <person name="Kono N."/>
            <person name="Nakamura H."/>
            <person name="Mori M."/>
            <person name="Yoshida Y."/>
            <person name="Ohtoshi R."/>
            <person name="Malay A.D."/>
            <person name="Moran D.A.P."/>
            <person name="Tomita M."/>
            <person name="Numata K."/>
            <person name="Arakawa K."/>
        </authorList>
    </citation>
    <scope>NUCLEOTIDE SEQUENCE</scope>
</reference>
<dbReference type="SUPFAM" id="SSF56672">
    <property type="entry name" value="DNA/RNA polymerases"/>
    <property type="match status" value="1"/>
</dbReference>
<name>A0A8X6G666_TRICU</name>
<dbReference type="InterPro" id="IPR043128">
    <property type="entry name" value="Rev_trsase/Diguanyl_cyclase"/>
</dbReference>
<dbReference type="AlphaFoldDB" id="A0A8X6G666"/>
<dbReference type="EMBL" id="BMAO01021527">
    <property type="protein sequence ID" value="GFQ75178.1"/>
    <property type="molecule type" value="Genomic_DNA"/>
</dbReference>
<organism evidence="1 2">
    <name type="scientific">Trichonephila clavata</name>
    <name type="common">Joro spider</name>
    <name type="synonym">Nephila clavata</name>
    <dbReference type="NCBI Taxonomy" id="2740835"/>
    <lineage>
        <taxon>Eukaryota</taxon>
        <taxon>Metazoa</taxon>
        <taxon>Ecdysozoa</taxon>
        <taxon>Arthropoda</taxon>
        <taxon>Chelicerata</taxon>
        <taxon>Arachnida</taxon>
        <taxon>Araneae</taxon>
        <taxon>Araneomorphae</taxon>
        <taxon>Entelegynae</taxon>
        <taxon>Araneoidea</taxon>
        <taxon>Nephilidae</taxon>
        <taxon>Trichonephila</taxon>
    </lineage>
</organism>
<dbReference type="Proteomes" id="UP000887116">
    <property type="component" value="Unassembled WGS sequence"/>
</dbReference>